<evidence type="ECO:0000313" key="2">
    <source>
        <dbReference type="Proteomes" id="UP000197068"/>
    </source>
</evidence>
<dbReference type="EMBL" id="BDQM01000017">
    <property type="protein sequence ID" value="GAW96683.1"/>
    <property type="molecule type" value="Genomic_DNA"/>
</dbReference>
<protein>
    <submittedName>
        <fullName evidence="1">Zinc chelation protein SecC</fullName>
    </submittedName>
</protein>
<dbReference type="Proteomes" id="UP000197068">
    <property type="component" value="Unassembled WGS sequence"/>
</dbReference>
<name>A0ABQ0MWD9_9GAMM</name>
<keyword evidence="2" id="KW-1185">Reference proteome</keyword>
<dbReference type="RefSeq" id="WP_057179709.1">
    <property type="nucleotide sequence ID" value="NZ_BDQM01000017.1"/>
</dbReference>
<proteinExistence type="predicted"/>
<evidence type="ECO:0000313" key="1">
    <source>
        <dbReference type="EMBL" id="GAW96683.1"/>
    </source>
</evidence>
<sequence length="397" mass="44590">MSEGLTESEKFVASISERAFLTLWTHPNPVGKKGKELCDCLIVCGNHIVIISVKDIKYKDTGDKAGWNRWTKSAIDKSASQIWGAERWLGSTQSFIRHDGRQVELPPKEQRIIHRISVSLGAQRKIATKSGDLGYGIVHVCDEFSLGAIFGLLDTITDFVGFLSDVESLITRANIIFSGGGIEDLLAIYLLNNYSFPSDKADLLIIDDTVFKGFVDSDDYKALQVSFKVSYFWDKLIEHFIDDLLTDGMFDYDTKEVTSNQLALVQMALQPRGHRANIAESLIEFLEKKELKIASRVILAYQNTAFVFLTGDSGDREARVQELGMRCLVVRGRFPNVRLVVGIARDRPGEAKNGYSSDIVYIDIPVWTEEFESHVEKIQCELGYFENAAWSKVPLNP</sequence>
<organism evidence="1 2">
    <name type="scientific">Colwellia marinimaniae</name>
    <dbReference type="NCBI Taxonomy" id="1513592"/>
    <lineage>
        <taxon>Bacteria</taxon>
        <taxon>Pseudomonadati</taxon>
        <taxon>Pseudomonadota</taxon>
        <taxon>Gammaproteobacteria</taxon>
        <taxon>Alteromonadales</taxon>
        <taxon>Colwelliaceae</taxon>
        <taxon>Colwellia</taxon>
    </lineage>
</organism>
<gene>
    <name evidence="1" type="ORF">MTCD1_02303</name>
</gene>
<comment type="caution">
    <text evidence="1">The sequence shown here is derived from an EMBL/GenBank/DDBJ whole genome shotgun (WGS) entry which is preliminary data.</text>
</comment>
<accession>A0ABQ0MWD9</accession>
<reference evidence="1 2" key="1">
    <citation type="submission" date="2017-06" db="EMBL/GenBank/DDBJ databases">
        <title>Whole Genome Sequences of Colwellia marinimaniae MTCD1.</title>
        <authorList>
            <person name="Kusumoto H."/>
            <person name="Inoue M."/>
            <person name="Tanikawa K."/>
            <person name="Maeji H."/>
            <person name="Cameron J.H."/>
            <person name="Bartlett D.H."/>
        </authorList>
    </citation>
    <scope>NUCLEOTIDE SEQUENCE [LARGE SCALE GENOMIC DNA]</scope>
    <source>
        <strain evidence="1 2">MTCD1</strain>
    </source>
</reference>